<name>A0A1B1N689_9BACL</name>
<protein>
    <recommendedName>
        <fullName evidence="3">Sporulation protein Spo0E</fullName>
    </recommendedName>
</protein>
<dbReference type="InterPro" id="IPR037208">
    <property type="entry name" value="Spo0E-like_sf"/>
</dbReference>
<accession>A0A1B1N689</accession>
<dbReference type="InterPro" id="IPR036638">
    <property type="entry name" value="HLH_DNA-bd_sf"/>
</dbReference>
<dbReference type="RefSeq" id="WP_068700000.1">
    <property type="nucleotide sequence ID" value="NZ_CP014167.1"/>
</dbReference>
<dbReference type="GO" id="GO:0046983">
    <property type="term" value="F:protein dimerization activity"/>
    <property type="evidence" value="ECO:0007669"/>
    <property type="project" value="InterPro"/>
</dbReference>
<gene>
    <name evidence="1" type="ORF">AWM70_21895</name>
</gene>
<dbReference type="GO" id="GO:0043937">
    <property type="term" value="P:regulation of sporulation"/>
    <property type="evidence" value="ECO:0007669"/>
    <property type="project" value="InterPro"/>
</dbReference>
<evidence type="ECO:0000313" key="1">
    <source>
        <dbReference type="EMBL" id="ANS76905.1"/>
    </source>
</evidence>
<dbReference type="KEGG" id="pyg:AWM70_21895"/>
<dbReference type="Proteomes" id="UP000092573">
    <property type="component" value="Chromosome"/>
</dbReference>
<organism evidence="1 2">
    <name type="scientific">Paenibacillus yonginensis</name>
    <dbReference type="NCBI Taxonomy" id="1462996"/>
    <lineage>
        <taxon>Bacteria</taxon>
        <taxon>Bacillati</taxon>
        <taxon>Bacillota</taxon>
        <taxon>Bacilli</taxon>
        <taxon>Bacillales</taxon>
        <taxon>Paenibacillaceae</taxon>
        <taxon>Paenibacillus</taxon>
    </lineage>
</organism>
<evidence type="ECO:0000313" key="2">
    <source>
        <dbReference type="Proteomes" id="UP000092573"/>
    </source>
</evidence>
<dbReference type="AlphaFoldDB" id="A0A1B1N689"/>
<proteinExistence type="predicted"/>
<keyword evidence="2" id="KW-1185">Reference proteome</keyword>
<sequence length="77" mass="8734">MTAQTSCSEFRPARPNKRINEELNNIIENLRRELVEVSATSGFTSEIVLELSQRLDKYIVLAQKQMKNGKTGTGLEH</sequence>
<dbReference type="SUPFAM" id="SSF140500">
    <property type="entry name" value="BAS1536-like"/>
    <property type="match status" value="1"/>
</dbReference>
<evidence type="ECO:0008006" key="3">
    <source>
        <dbReference type="Google" id="ProtNLM"/>
    </source>
</evidence>
<reference evidence="1 2" key="1">
    <citation type="submission" date="2016-01" db="EMBL/GenBank/DDBJ databases">
        <title>Complete Genome Sequence of Paenibacillus yonginensis DCY84, a novel Plant Growth-Promoting Bacteria with Elicitation of Induced Systemic Resistance.</title>
        <authorList>
            <person name="Kim Y.J."/>
            <person name="Yang D.C."/>
            <person name="Sukweenadhi J."/>
        </authorList>
    </citation>
    <scope>NUCLEOTIDE SEQUENCE [LARGE SCALE GENOMIC DNA]</scope>
    <source>
        <strain evidence="1 2">DCY84</strain>
    </source>
</reference>
<dbReference type="Pfam" id="PF09388">
    <property type="entry name" value="SpoOE-like"/>
    <property type="match status" value="1"/>
</dbReference>
<dbReference type="InterPro" id="IPR018540">
    <property type="entry name" value="Spo0E-like"/>
</dbReference>
<dbReference type="OrthoDB" id="2653890at2"/>
<dbReference type="EMBL" id="CP014167">
    <property type="protein sequence ID" value="ANS76905.1"/>
    <property type="molecule type" value="Genomic_DNA"/>
</dbReference>
<dbReference type="Gene3D" id="4.10.280.10">
    <property type="entry name" value="Helix-loop-helix DNA-binding domain"/>
    <property type="match status" value="1"/>
</dbReference>